<evidence type="ECO:0000256" key="1">
    <source>
        <dbReference type="SAM" id="MobiDB-lite"/>
    </source>
</evidence>
<dbReference type="AlphaFoldDB" id="A0AAN6J4F3"/>
<reference evidence="2" key="1">
    <citation type="submission" date="2021-12" db="EMBL/GenBank/DDBJ databases">
        <title>Black yeast isolated from Biological Soil Crust.</title>
        <authorList>
            <person name="Kurbessoian T."/>
        </authorList>
    </citation>
    <scope>NUCLEOTIDE SEQUENCE</scope>
    <source>
        <strain evidence="2">CCFEE 5208</strain>
    </source>
</reference>
<name>A0AAN6J4F3_9PEZI</name>
<dbReference type="EMBL" id="JASUXU010000048">
    <property type="protein sequence ID" value="KAK0316228.1"/>
    <property type="molecule type" value="Genomic_DNA"/>
</dbReference>
<feature type="compositionally biased region" description="Basic and acidic residues" evidence="1">
    <location>
        <begin position="161"/>
        <end position="178"/>
    </location>
</feature>
<gene>
    <name evidence="2" type="ORF">LTR82_012256</name>
</gene>
<sequence length="490" mass="54620">MVRNIKHSRSEASALPSRSSAPPATSYYYDLLNERTGSPLVHTPSALDDQFNPQAIPSRTAQDYHALKDRLNNLLDDARNARRRSGTPQSARAICDLMKKAIRDTAGRDMASRSMYMTPPGAHDGTYDFELPYRSPLDRLCSRAEQDAWSRAELLQALRLPKGEDRDQDLRPRDEWRAEPSPLPPMPHEYSYQSRYPRLRTDRAAPTSAAFPSIWSSKLPPIKGSSPEVLHNAHRSQIGRQIRLPKSGSPDIHLVVIDIKSGEKFTFILTREILKLVWPRSEELCRSEDGGLEDFEAVRSLVRFTTRGFCDTPFTGHALDHYCKVMTLAASWETLGLETEAWNKITSAVADMPSAELYRLADLAVSIQNDPAYDPSLRRVNGAIFEAVADRGGELLGDGGSLRRLAAGDGAPLRRLARHMAARLLGSEDAVDDTDESVAGIWTPGTTPPGRSSPASRSMRAHLSDKDHWASVGSKCYCEECMTERRIARW</sequence>
<evidence type="ECO:0000313" key="2">
    <source>
        <dbReference type="EMBL" id="KAK0316228.1"/>
    </source>
</evidence>
<feature type="compositionally biased region" description="Low complexity" evidence="1">
    <location>
        <begin position="443"/>
        <end position="458"/>
    </location>
</feature>
<organism evidence="2 3">
    <name type="scientific">Friedmanniomyces endolithicus</name>
    <dbReference type="NCBI Taxonomy" id="329885"/>
    <lineage>
        <taxon>Eukaryota</taxon>
        <taxon>Fungi</taxon>
        <taxon>Dikarya</taxon>
        <taxon>Ascomycota</taxon>
        <taxon>Pezizomycotina</taxon>
        <taxon>Dothideomycetes</taxon>
        <taxon>Dothideomycetidae</taxon>
        <taxon>Mycosphaerellales</taxon>
        <taxon>Teratosphaeriaceae</taxon>
        <taxon>Friedmanniomyces</taxon>
    </lineage>
</organism>
<dbReference type="Proteomes" id="UP001168146">
    <property type="component" value="Unassembled WGS sequence"/>
</dbReference>
<feature type="region of interest" description="Disordered" evidence="1">
    <location>
        <begin position="160"/>
        <end position="189"/>
    </location>
</feature>
<proteinExistence type="predicted"/>
<feature type="compositionally biased region" description="Low complexity" evidence="1">
    <location>
        <begin position="11"/>
        <end position="22"/>
    </location>
</feature>
<accession>A0AAN6J4F3</accession>
<protein>
    <submittedName>
        <fullName evidence="2">Uncharacterized protein</fullName>
    </submittedName>
</protein>
<evidence type="ECO:0000313" key="3">
    <source>
        <dbReference type="Proteomes" id="UP001168146"/>
    </source>
</evidence>
<feature type="region of interest" description="Disordered" evidence="1">
    <location>
        <begin position="438"/>
        <end position="458"/>
    </location>
</feature>
<feature type="region of interest" description="Disordered" evidence="1">
    <location>
        <begin position="1"/>
        <end position="22"/>
    </location>
</feature>
<comment type="caution">
    <text evidence="2">The sequence shown here is derived from an EMBL/GenBank/DDBJ whole genome shotgun (WGS) entry which is preliminary data.</text>
</comment>